<reference evidence="12 13" key="1">
    <citation type="journal article" date="2016" name="Int. J. Syst. Evol. Microbiol.">
        <title>Arsenicitalea aurantiaca gen. nov., sp. nov., a new member of the family Hyphomicrobiaceae, isolated from high-arsenic sediment.</title>
        <authorList>
            <person name="Mu Y."/>
            <person name="Zhou L."/>
            <person name="Zeng X.C."/>
            <person name="Liu L."/>
            <person name="Pan Y."/>
            <person name="Chen X."/>
            <person name="Wang J."/>
            <person name="Li S."/>
            <person name="Li W.J."/>
            <person name="Wang Y."/>
        </authorList>
    </citation>
    <scope>NUCLEOTIDE SEQUENCE [LARGE SCALE GENOMIC DNA]</scope>
    <source>
        <strain evidence="12 13">42-50</strain>
    </source>
</reference>
<evidence type="ECO:0000256" key="3">
    <source>
        <dbReference type="ARBA" id="ARBA00004947"/>
    </source>
</evidence>
<evidence type="ECO:0000256" key="9">
    <source>
        <dbReference type="ARBA" id="ARBA00023277"/>
    </source>
</evidence>
<evidence type="ECO:0000256" key="4">
    <source>
        <dbReference type="ARBA" id="ARBA00007637"/>
    </source>
</evidence>
<dbReference type="PANTHER" id="PTHR43725:SF53">
    <property type="entry name" value="UDP-ARABINOSE 4-EPIMERASE 1"/>
    <property type="match status" value="1"/>
</dbReference>
<accession>A0A433XK52</accession>
<organism evidence="12 13">
    <name type="scientific">Arsenicitalea aurantiaca</name>
    <dbReference type="NCBI Taxonomy" id="1783274"/>
    <lineage>
        <taxon>Bacteria</taxon>
        <taxon>Pseudomonadati</taxon>
        <taxon>Pseudomonadota</taxon>
        <taxon>Alphaproteobacteria</taxon>
        <taxon>Hyphomicrobiales</taxon>
        <taxon>Devosiaceae</taxon>
        <taxon>Arsenicitalea</taxon>
    </lineage>
</organism>
<feature type="domain" description="NAD-dependent epimerase/dehydratase" evidence="11">
    <location>
        <begin position="3"/>
        <end position="252"/>
    </location>
</feature>
<keyword evidence="13" id="KW-1185">Reference proteome</keyword>
<dbReference type="RefSeq" id="WP_127186581.1">
    <property type="nucleotide sequence ID" value="NZ_RZNJ01000001.1"/>
</dbReference>
<comment type="subunit">
    <text evidence="10">Homodimer.</text>
</comment>
<dbReference type="Proteomes" id="UP000281547">
    <property type="component" value="Unassembled WGS sequence"/>
</dbReference>
<keyword evidence="9 10" id="KW-0119">Carbohydrate metabolism</keyword>
<sequence length="328" mass="34730">MAVLVTGGAGYIGSHMVLALCDAGEEVVVLDSLVTGFDWAVDGRAQFVAGDAGDMALVGRLIAAHGIDAILHFAGSIVVPESVSDPLKYYANNTATSRNLIAAAVAGGVRHFIFSSTAAVYGMTGLEPVEEDAPLNPMSPYGRSKLMTEMMLADVAAAHPLRYGVLRYFNVAGADPGRRAGQSTPMATHLIKVGVQTALGQRAGMEIFGTDYPTPDGTCVRDYIHVSDLVAAHGLLLEHLRAGGESVTLNCGYGRGYSVREVLAGVEDVAGVALPVVEAPRRAGDPPSIVARADRVRELLGWRPAHADLKTIVRSAYEWERHLATRNR</sequence>
<evidence type="ECO:0000256" key="5">
    <source>
        <dbReference type="ARBA" id="ARBA00013189"/>
    </source>
</evidence>
<dbReference type="PANTHER" id="PTHR43725">
    <property type="entry name" value="UDP-GLUCOSE 4-EPIMERASE"/>
    <property type="match status" value="1"/>
</dbReference>
<dbReference type="GO" id="GO:0003978">
    <property type="term" value="F:UDP-glucose 4-epimerase activity"/>
    <property type="evidence" value="ECO:0007669"/>
    <property type="project" value="UniProtKB-UniRule"/>
</dbReference>
<keyword evidence="7 10" id="KW-0520">NAD</keyword>
<dbReference type="InterPro" id="IPR036291">
    <property type="entry name" value="NAD(P)-bd_dom_sf"/>
</dbReference>
<dbReference type="UniPathway" id="UPA00214"/>
<dbReference type="CDD" id="cd05247">
    <property type="entry name" value="UDP_G4E_1_SDR_e"/>
    <property type="match status" value="1"/>
</dbReference>
<dbReference type="NCBIfam" id="TIGR01179">
    <property type="entry name" value="galE"/>
    <property type="match status" value="1"/>
</dbReference>
<proteinExistence type="inferred from homology"/>
<dbReference type="GO" id="GO:0033499">
    <property type="term" value="P:galactose catabolic process via UDP-galactose, Leloir pathway"/>
    <property type="evidence" value="ECO:0007669"/>
    <property type="project" value="TreeGrafter"/>
</dbReference>
<dbReference type="Pfam" id="PF01370">
    <property type="entry name" value="Epimerase"/>
    <property type="match status" value="1"/>
</dbReference>
<dbReference type="AlphaFoldDB" id="A0A433XK52"/>
<comment type="pathway">
    <text evidence="3 10">Carbohydrate metabolism; galactose metabolism.</text>
</comment>
<evidence type="ECO:0000256" key="6">
    <source>
        <dbReference type="ARBA" id="ARBA00018569"/>
    </source>
</evidence>
<comment type="similarity">
    <text evidence="4 10">Belongs to the NAD(P)-dependent epimerase/dehydratase family.</text>
</comment>
<protein>
    <recommendedName>
        <fullName evidence="6 10">UDP-glucose 4-epimerase</fullName>
        <ecNumber evidence="5 10">5.1.3.2</ecNumber>
    </recommendedName>
</protein>
<comment type="cofactor">
    <cofactor evidence="2 10">
        <name>NAD(+)</name>
        <dbReference type="ChEBI" id="CHEBI:57540"/>
    </cofactor>
</comment>
<evidence type="ECO:0000313" key="12">
    <source>
        <dbReference type="EMBL" id="RUT34462.1"/>
    </source>
</evidence>
<comment type="caution">
    <text evidence="12">The sequence shown here is derived from an EMBL/GenBank/DDBJ whole genome shotgun (WGS) entry which is preliminary data.</text>
</comment>
<evidence type="ECO:0000313" key="13">
    <source>
        <dbReference type="Proteomes" id="UP000281547"/>
    </source>
</evidence>
<evidence type="ECO:0000259" key="11">
    <source>
        <dbReference type="Pfam" id="PF01370"/>
    </source>
</evidence>
<dbReference type="EC" id="5.1.3.2" evidence="5 10"/>
<comment type="catalytic activity">
    <reaction evidence="1 10">
        <text>UDP-alpha-D-glucose = UDP-alpha-D-galactose</text>
        <dbReference type="Rhea" id="RHEA:22168"/>
        <dbReference type="ChEBI" id="CHEBI:58885"/>
        <dbReference type="ChEBI" id="CHEBI:66914"/>
        <dbReference type="EC" id="5.1.3.2"/>
    </reaction>
</comment>
<dbReference type="InterPro" id="IPR001509">
    <property type="entry name" value="Epimerase_deHydtase"/>
</dbReference>
<dbReference type="Gene3D" id="3.40.50.720">
    <property type="entry name" value="NAD(P)-binding Rossmann-like Domain"/>
    <property type="match status" value="1"/>
</dbReference>
<evidence type="ECO:0000256" key="2">
    <source>
        <dbReference type="ARBA" id="ARBA00001911"/>
    </source>
</evidence>
<name>A0A433XK52_9HYPH</name>
<evidence type="ECO:0000256" key="1">
    <source>
        <dbReference type="ARBA" id="ARBA00000083"/>
    </source>
</evidence>
<evidence type="ECO:0000256" key="7">
    <source>
        <dbReference type="ARBA" id="ARBA00023027"/>
    </source>
</evidence>
<dbReference type="OrthoDB" id="9801785at2"/>
<keyword evidence="8 10" id="KW-0413">Isomerase</keyword>
<dbReference type="InterPro" id="IPR005886">
    <property type="entry name" value="UDP_G4E"/>
</dbReference>
<dbReference type="SUPFAM" id="SSF51735">
    <property type="entry name" value="NAD(P)-binding Rossmann-fold domains"/>
    <property type="match status" value="1"/>
</dbReference>
<dbReference type="EMBL" id="RZNJ01000001">
    <property type="protein sequence ID" value="RUT34462.1"/>
    <property type="molecule type" value="Genomic_DNA"/>
</dbReference>
<evidence type="ECO:0000256" key="10">
    <source>
        <dbReference type="RuleBase" id="RU366046"/>
    </source>
</evidence>
<dbReference type="Gene3D" id="3.90.25.10">
    <property type="entry name" value="UDP-galactose 4-epimerase, domain 1"/>
    <property type="match status" value="1"/>
</dbReference>
<gene>
    <name evidence="12" type="primary">galE</name>
    <name evidence="12" type="ORF">EMQ25_00415</name>
</gene>
<evidence type="ECO:0000256" key="8">
    <source>
        <dbReference type="ARBA" id="ARBA00023235"/>
    </source>
</evidence>